<accession>A0A915JHM0</accession>
<dbReference type="GO" id="GO:0005634">
    <property type="term" value="C:nucleus"/>
    <property type="evidence" value="ECO:0007669"/>
    <property type="project" value="UniProtKB-SubCell"/>
</dbReference>
<feature type="domain" description="HTH CENPB-type" evidence="3">
    <location>
        <begin position="185"/>
        <end position="261"/>
    </location>
</feature>
<evidence type="ECO:0000313" key="4">
    <source>
        <dbReference type="Proteomes" id="UP000887565"/>
    </source>
</evidence>
<comment type="subcellular location">
    <subcellularLocation>
        <location evidence="1">Nucleus</location>
    </subcellularLocation>
</comment>
<dbReference type="Gene3D" id="1.10.10.60">
    <property type="entry name" value="Homeodomain-like"/>
    <property type="match status" value="3"/>
</dbReference>
<evidence type="ECO:0000256" key="2">
    <source>
        <dbReference type="ARBA" id="ARBA00023125"/>
    </source>
</evidence>
<dbReference type="AlphaFoldDB" id="A0A915JHM0"/>
<dbReference type="SUPFAM" id="SSF48295">
    <property type="entry name" value="TrpR-like"/>
    <property type="match status" value="1"/>
</dbReference>
<keyword evidence="2" id="KW-0238">DNA-binding</keyword>
<dbReference type="PANTHER" id="PTHR19303:SF73">
    <property type="entry name" value="PROTEIN PDC2"/>
    <property type="match status" value="1"/>
</dbReference>
<dbReference type="Proteomes" id="UP000887565">
    <property type="component" value="Unplaced"/>
</dbReference>
<dbReference type="Pfam" id="PF03221">
    <property type="entry name" value="HTH_Tnp_Tc5"/>
    <property type="match status" value="2"/>
</dbReference>
<organism evidence="4 5">
    <name type="scientific">Romanomermis culicivorax</name>
    <name type="common">Nematode worm</name>
    <dbReference type="NCBI Taxonomy" id="13658"/>
    <lineage>
        <taxon>Eukaryota</taxon>
        <taxon>Metazoa</taxon>
        <taxon>Ecdysozoa</taxon>
        <taxon>Nematoda</taxon>
        <taxon>Enoplea</taxon>
        <taxon>Dorylaimia</taxon>
        <taxon>Mermithida</taxon>
        <taxon>Mermithoidea</taxon>
        <taxon>Mermithidae</taxon>
        <taxon>Romanomermis</taxon>
    </lineage>
</organism>
<dbReference type="InterPro" id="IPR006600">
    <property type="entry name" value="HTH_CenpB_DNA-bd_dom"/>
</dbReference>
<dbReference type="InterPro" id="IPR050863">
    <property type="entry name" value="CenT-Element_Derived"/>
</dbReference>
<dbReference type="GO" id="GO:0043565">
    <property type="term" value="F:sequence-specific DNA binding"/>
    <property type="evidence" value="ECO:0007669"/>
    <property type="project" value="InterPro"/>
</dbReference>
<proteinExistence type="predicted"/>
<evidence type="ECO:0000256" key="1">
    <source>
        <dbReference type="ARBA" id="ARBA00004123"/>
    </source>
</evidence>
<dbReference type="InterPro" id="IPR010921">
    <property type="entry name" value="Trp_repressor/repl_initiator"/>
</dbReference>
<evidence type="ECO:0000259" key="3">
    <source>
        <dbReference type="PROSITE" id="PS51253"/>
    </source>
</evidence>
<name>A0A915JHM0_ROMCU</name>
<dbReference type="SMART" id="SM00674">
    <property type="entry name" value="CENPB"/>
    <property type="match status" value="2"/>
</dbReference>
<protein>
    <submittedName>
        <fullName evidence="5">HTH CENPB-type domain-containing protein</fullName>
    </submittedName>
</protein>
<dbReference type="PANTHER" id="PTHR19303">
    <property type="entry name" value="TRANSPOSON"/>
    <property type="match status" value="1"/>
</dbReference>
<feature type="domain" description="HTH CENPB-type" evidence="3">
    <location>
        <begin position="365"/>
        <end position="445"/>
    </location>
</feature>
<keyword evidence="4" id="KW-1185">Reference proteome</keyword>
<evidence type="ECO:0000313" key="5">
    <source>
        <dbReference type="WBParaSite" id="nRc.2.0.1.t25601-RA"/>
    </source>
</evidence>
<dbReference type="InterPro" id="IPR009057">
    <property type="entry name" value="Homeodomain-like_sf"/>
</dbReference>
<dbReference type="PROSITE" id="PS51253">
    <property type="entry name" value="HTH_CENPB"/>
    <property type="match status" value="2"/>
</dbReference>
<dbReference type="WBParaSite" id="nRc.2.0.1.t25601-RA">
    <property type="protein sequence ID" value="nRc.2.0.1.t25601-RA"/>
    <property type="gene ID" value="nRc.2.0.1.g25601"/>
</dbReference>
<reference evidence="5" key="1">
    <citation type="submission" date="2022-11" db="UniProtKB">
        <authorList>
            <consortium name="WormBaseParasite"/>
        </authorList>
    </citation>
    <scope>IDENTIFICATION</scope>
</reference>
<dbReference type="SUPFAM" id="SSF46689">
    <property type="entry name" value="Homeodomain-like"/>
    <property type="match status" value="2"/>
</dbReference>
<sequence>HKDVVCGAVWYLIFRENITSSSRSGSIYFGRVGVLYVCWRILSRKFLLHPNAMDSSSSRMISVIVSPKNQIPKSTINDHQFDQHFQQQDQVHSTTLNLNLNSLSNHDSSKCSTTLTTGHHGQHQPAANRMSYPREFKLLVINYYYQNGQNKYRTCKEFQITKSMLNGWLTKVEKIRSSRPGSLKSGRSGRKPQFPSVEKQLFQVYQNCLDQGKKVGNRWLRDTAKTIAQEQCSPDELNGMCQFSERWLCNFKKRYNINLTKDWTADSSSSGGGACTTKVRVTETTTTSSPSLESPVPVSLTATQMDDEDQPIDLSKMGRNRRASEQFVDHRVLAAGSNNAAFVCSVGNAVIESDGGMAIGANYEPGRRGRKVQFPRVEKILYDHLLEKQAHGDRISNRWLQDEARRLAVELCPEMFTDAFKSARCMFSEHWLHNFKKRYNVTLKSFADETAMTLTTLASNNDHCDLLDLTIKNHQTLVRPIPINPVNNTILYNNMENEHHEKELTILQPLVIGQHFTTIDQYYRLNQSPNVLCI</sequence>